<proteinExistence type="predicted"/>
<dbReference type="AlphaFoldDB" id="A0AAV2PAT6"/>
<dbReference type="EMBL" id="OZ034832">
    <property type="protein sequence ID" value="CAL1689086.1"/>
    <property type="molecule type" value="Genomic_DNA"/>
</dbReference>
<dbReference type="Proteomes" id="UP001497644">
    <property type="component" value="Chromosome 9"/>
</dbReference>
<reference evidence="1" key="1">
    <citation type="submission" date="2024-04" db="EMBL/GenBank/DDBJ databases">
        <authorList>
            <consortium name="Molecular Ecology Group"/>
        </authorList>
    </citation>
    <scope>NUCLEOTIDE SEQUENCE</scope>
</reference>
<evidence type="ECO:0000313" key="1">
    <source>
        <dbReference type="EMBL" id="CAL1689086.1"/>
    </source>
</evidence>
<name>A0AAV2PAT6_9HYME</name>
<evidence type="ECO:0000313" key="2">
    <source>
        <dbReference type="Proteomes" id="UP001497644"/>
    </source>
</evidence>
<accession>A0AAV2PAT6</accession>
<sequence>MCASAAIGRVDIRAIIAAIGHLFPRVHCLMGHTACTHEPPPARRHRSMGLRYSAGVLRVARVNPQCVNSRREFVSPCVSCIVPTTKHGVGDSSARDNDFTNLD</sequence>
<protein>
    <submittedName>
        <fullName evidence="1">Uncharacterized protein</fullName>
    </submittedName>
</protein>
<gene>
    <name evidence="1" type="ORF">LPLAT_LOCUS14081</name>
</gene>
<keyword evidence="2" id="KW-1185">Reference proteome</keyword>
<organism evidence="1 2">
    <name type="scientific">Lasius platythorax</name>
    <dbReference type="NCBI Taxonomy" id="488582"/>
    <lineage>
        <taxon>Eukaryota</taxon>
        <taxon>Metazoa</taxon>
        <taxon>Ecdysozoa</taxon>
        <taxon>Arthropoda</taxon>
        <taxon>Hexapoda</taxon>
        <taxon>Insecta</taxon>
        <taxon>Pterygota</taxon>
        <taxon>Neoptera</taxon>
        <taxon>Endopterygota</taxon>
        <taxon>Hymenoptera</taxon>
        <taxon>Apocrita</taxon>
        <taxon>Aculeata</taxon>
        <taxon>Formicoidea</taxon>
        <taxon>Formicidae</taxon>
        <taxon>Formicinae</taxon>
        <taxon>Lasius</taxon>
        <taxon>Lasius</taxon>
    </lineage>
</organism>